<accession>A0A9Q3CNL2</accession>
<dbReference type="AlphaFoldDB" id="A0A9Q3CNL2"/>
<evidence type="ECO:0000256" key="1">
    <source>
        <dbReference type="ARBA" id="ARBA00022664"/>
    </source>
</evidence>
<feature type="compositionally biased region" description="Polar residues" evidence="3">
    <location>
        <begin position="250"/>
        <end position="273"/>
    </location>
</feature>
<dbReference type="EMBL" id="AVOT02008471">
    <property type="protein sequence ID" value="MBW0486088.1"/>
    <property type="molecule type" value="Genomic_DNA"/>
</dbReference>
<protein>
    <recommendedName>
        <fullName evidence="4">CCHC-type domain-containing protein</fullName>
    </recommendedName>
</protein>
<evidence type="ECO:0000256" key="2">
    <source>
        <dbReference type="PROSITE-ProRule" id="PRU00047"/>
    </source>
</evidence>
<dbReference type="OrthoDB" id="2518964at2759"/>
<dbReference type="GO" id="GO:0003676">
    <property type="term" value="F:nucleic acid binding"/>
    <property type="evidence" value="ECO:0007669"/>
    <property type="project" value="InterPro"/>
</dbReference>
<evidence type="ECO:0000259" key="4">
    <source>
        <dbReference type="PROSITE" id="PS50158"/>
    </source>
</evidence>
<dbReference type="SUPFAM" id="SSF57756">
    <property type="entry name" value="Retrovirus zinc finger-like domains"/>
    <property type="match status" value="1"/>
</dbReference>
<dbReference type="SMART" id="SM00343">
    <property type="entry name" value="ZnF_C2HC"/>
    <property type="match status" value="1"/>
</dbReference>
<dbReference type="PROSITE" id="PS50158">
    <property type="entry name" value="ZF_CCHC"/>
    <property type="match status" value="1"/>
</dbReference>
<dbReference type="InterPro" id="IPR001878">
    <property type="entry name" value="Znf_CCHC"/>
</dbReference>
<dbReference type="GO" id="GO:0006397">
    <property type="term" value="P:mRNA processing"/>
    <property type="evidence" value="ECO:0007669"/>
    <property type="project" value="UniProtKB-KW"/>
</dbReference>
<reference evidence="5" key="1">
    <citation type="submission" date="2021-03" db="EMBL/GenBank/DDBJ databases">
        <title>Draft genome sequence of rust myrtle Austropuccinia psidii MF-1, a brazilian biotype.</title>
        <authorList>
            <person name="Quecine M.C."/>
            <person name="Pachon D.M.R."/>
            <person name="Bonatelli M.L."/>
            <person name="Correr F.H."/>
            <person name="Franceschini L.M."/>
            <person name="Leite T.F."/>
            <person name="Margarido G.R.A."/>
            <person name="Almeida C.A."/>
            <person name="Ferrarezi J.A."/>
            <person name="Labate C.A."/>
        </authorList>
    </citation>
    <scope>NUCLEOTIDE SEQUENCE</scope>
    <source>
        <strain evidence="5">MF-1</strain>
    </source>
</reference>
<evidence type="ECO:0000313" key="6">
    <source>
        <dbReference type="Proteomes" id="UP000765509"/>
    </source>
</evidence>
<keyword evidence="2" id="KW-0863">Zinc-finger</keyword>
<evidence type="ECO:0000313" key="5">
    <source>
        <dbReference type="EMBL" id="MBW0486088.1"/>
    </source>
</evidence>
<keyword evidence="6" id="KW-1185">Reference proteome</keyword>
<keyword evidence="1" id="KW-0507">mRNA processing</keyword>
<dbReference type="InterPro" id="IPR036875">
    <property type="entry name" value="Znf_CCHC_sf"/>
</dbReference>
<name>A0A9Q3CNL2_9BASI</name>
<keyword evidence="2" id="KW-0862">Zinc</keyword>
<keyword evidence="2" id="KW-0479">Metal-binding</keyword>
<feature type="compositionally biased region" description="Basic and acidic residues" evidence="3">
    <location>
        <begin position="236"/>
        <end position="248"/>
    </location>
</feature>
<comment type="caution">
    <text evidence="5">The sequence shown here is derived from an EMBL/GenBank/DDBJ whole genome shotgun (WGS) entry which is preliminary data.</text>
</comment>
<feature type="domain" description="CCHC-type" evidence="4">
    <location>
        <begin position="286"/>
        <end position="300"/>
    </location>
</feature>
<feature type="region of interest" description="Disordered" evidence="3">
    <location>
        <begin position="233"/>
        <end position="275"/>
    </location>
</feature>
<gene>
    <name evidence="5" type="ORF">O181_025803</name>
</gene>
<proteinExistence type="predicted"/>
<organism evidence="5 6">
    <name type="scientific">Austropuccinia psidii MF-1</name>
    <dbReference type="NCBI Taxonomy" id="1389203"/>
    <lineage>
        <taxon>Eukaryota</taxon>
        <taxon>Fungi</taxon>
        <taxon>Dikarya</taxon>
        <taxon>Basidiomycota</taxon>
        <taxon>Pucciniomycotina</taxon>
        <taxon>Pucciniomycetes</taxon>
        <taxon>Pucciniales</taxon>
        <taxon>Sphaerophragmiaceae</taxon>
        <taxon>Austropuccinia</taxon>
    </lineage>
</organism>
<dbReference type="Proteomes" id="UP000765509">
    <property type="component" value="Unassembled WGS sequence"/>
</dbReference>
<dbReference type="GO" id="GO:0008270">
    <property type="term" value="F:zinc ion binding"/>
    <property type="evidence" value="ECO:0007669"/>
    <property type="project" value="UniProtKB-KW"/>
</dbReference>
<sequence length="349" mass="38908">MVEQSTACSGRPFLRHYIPQPEEIMSSSNKNDISPVDISTLRISNDDSISQANRQAESLNRFSLIAERIQPQLLLDGSNFNSWSKAMTETWASCFFNDRSYFNIPDRNGDYRRNLALKKRFSKSSWSAITQQASQIFIPSDQSGDLVNHSIHVQAALDALQSQIGPLTTDNILPLVLFFSAPQLQEQITTALNTRKASNPSLDICANNILDIANQIQSKYIPESSTSLQISAMKGTKPDNNHQKDRSHPSNRQPRMNSPRSPMSEQSIQQQSPDWKKKWLTARHPCFYCGGIGHSSTNCPIKAKAEQVQSKRENQSSIASIGVVPALENGESLLDSGATHSVRESEQFD</sequence>
<evidence type="ECO:0000256" key="3">
    <source>
        <dbReference type="SAM" id="MobiDB-lite"/>
    </source>
</evidence>